<sequence length="152" mass="16778">MPIGKARGLAWIRFLPQRSGGEDPISMLDGIVCFEHQICCCIGERTCIIAQIAPKRRGKVSSFTHGGARPMREVRLGKVGLLALSLLLPLPSVQARRTTTLEKTSKGYRVTILPVMGAEEVERTPEVAKGKVRIQSLKEQVYGRGKPSKQKR</sequence>
<dbReference type="Proteomes" id="UP000334923">
    <property type="component" value="Unassembled WGS sequence"/>
</dbReference>
<evidence type="ECO:0000313" key="1">
    <source>
        <dbReference type="EMBL" id="VVM08159.1"/>
    </source>
</evidence>
<protein>
    <submittedName>
        <fullName evidence="1">Uncharacterized protein</fullName>
    </submittedName>
</protein>
<name>A0A5E6MQ17_9BACT</name>
<gene>
    <name evidence="1" type="ORF">MAMT_02153</name>
</gene>
<evidence type="ECO:0000313" key="2">
    <source>
        <dbReference type="Proteomes" id="UP000334923"/>
    </source>
</evidence>
<keyword evidence="2" id="KW-1185">Reference proteome</keyword>
<accession>A0A5E6MQ17</accession>
<dbReference type="AlphaFoldDB" id="A0A5E6MQ17"/>
<reference evidence="1 2" key="1">
    <citation type="submission" date="2019-09" db="EMBL/GenBank/DDBJ databases">
        <authorList>
            <person name="Cremers G."/>
        </authorList>
    </citation>
    <scope>NUCLEOTIDE SEQUENCE [LARGE SCALE GENOMIC DNA]</scope>
    <source>
        <strain evidence="1">4A</strain>
    </source>
</reference>
<organism evidence="1 2">
    <name type="scientific">Methylacidimicrobium tartarophylax</name>
    <dbReference type="NCBI Taxonomy" id="1041768"/>
    <lineage>
        <taxon>Bacteria</taxon>
        <taxon>Pseudomonadati</taxon>
        <taxon>Verrucomicrobiota</taxon>
        <taxon>Methylacidimicrobium</taxon>
    </lineage>
</organism>
<proteinExistence type="predicted"/>
<dbReference type="EMBL" id="CABFVA020000120">
    <property type="protein sequence ID" value="VVM08159.1"/>
    <property type="molecule type" value="Genomic_DNA"/>
</dbReference>